<feature type="compositionally biased region" description="Low complexity" evidence="1">
    <location>
        <begin position="92"/>
        <end position="102"/>
    </location>
</feature>
<dbReference type="AlphaFoldDB" id="A0A5J9SQA0"/>
<proteinExistence type="predicted"/>
<dbReference type="Gramene" id="TVU01107">
    <property type="protein sequence ID" value="TVU01107"/>
    <property type="gene ID" value="EJB05_53465"/>
</dbReference>
<dbReference type="EMBL" id="RWGY01000489">
    <property type="protein sequence ID" value="TVU01107.1"/>
    <property type="molecule type" value="Genomic_DNA"/>
</dbReference>
<feature type="region of interest" description="Disordered" evidence="1">
    <location>
        <begin position="82"/>
        <end position="116"/>
    </location>
</feature>
<feature type="non-terminal residue" evidence="2">
    <location>
        <position position="1"/>
    </location>
</feature>
<evidence type="ECO:0000313" key="2">
    <source>
        <dbReference type="EMBL" id="TVU01107.1"/>
    </source>
</evidence>
<keyword evidence="3" id="KW-1185">Reference proteome</keyword>
<gene>
    <name evidence="2" type="ORF">EJB05_53465</name>
</gene>
<name>A0A5J9SQA0_9POAL</name>
<organism evidence="2 3">
    <name type="scientific">Eragrostis curvula</name>
    <name type="common">weeping love grass</name>
    <dbReference type="NCBI Taxonomy" id="38414"/>
    <lineage>
        <taxon>Eukaryota</taxon>
        <taxon>Viridiplantae</taxon>
        <taxon>Streptophyta</taxon>
        <taxon>Embryophyta</taxon>
        <taxon>Tracheophyta</taxon>
        <taxon>Spermatophyta</taxon>
        <taxon>Magnoliopsida</taxon>
        <taxon>Liliopsida</taxon>
        <taxon>Poales</taxon>
        <taxon>Poaceae</taxon>
        <taxon>PACMAD clade</taxon>
        <taxon>Chloridoideae</taxon>
        <taxon>Eragrostideae</taxon>
        <taxon>Eragrostidinae</taxon>
        <taxon>Eragrostis</taxon>
    </lineage>
</organism>
<dbReference type="Proteomes" id="UP000324897">
    <property type="component" value="Unassembled WGS sequence"/>
</dbReference>
<evidence type="ECO:0000313" key="3">
    <source>
        <dbReference type="Proteomes" id="UP000324897"/>
    </source>
</evidence>
<protein>
    <submittedName>
        <fullName evidence="2">Uncharacterized protein</fullName>
    </submittedName>
</protein>
<comment type="caution">
    <text evidence="2">The sequence shown here is derived from an EMBL/GenBank/DDBJ whole genome shotgun (WGS) entry which is preliminary data.</text>
</comment>
<evidence type="ECO:0000256" key="1">
    <source>
        <dbReference type="SAM" id="MobiDB-lite"/>
    </source>
</evidence>
<sequence>MAMELELQARSFVATETEQPEGDAGIVDIEAEPGNVSENPATQGKHRCISQLFWMSLMELALPLELRHGRDEVGLEEVAELRRGAPAPPRAPASSSGSGPSAGAPPFPPDADDNSGAAKFRERDRLLLSLARSEGFVAVKTCAEMERAYMDYLSELLGSGKDVVSCGPLRRGAPLRAPPWPCRWSSAAFDAAISDAPTSPPVRVASMAAPAAPRHCGV</sequence>
<accession>A0A5J9SQA0</accession>
<reference evidence="2 3" key="1">
    <citation type="journal article" date="2019" name="Sci. Rep.">
        <title>A high-quality genome of Eragrostis curvula grass provides insights into Poaceae evolution and supports new strategies to enhance forage quality.</title>
        <authorList>
            <person name="Carballo J."/>
            <person name="Santos B.A.C.M."/>
            <person name="Zappacosta D."/>
            <person name="Garbus I."/>
            <person name="Selva J.P."/>
            <person name="Gallo C.A."/>
            <person name="Diaz A."/>
            <person name="Albertini E."/>
            <person name="Caccamo M."/>
            <person name="Echenique V."/>
        </authorList>
    </citation>
    <scope>NUCLEOTIDE SEQUENCE [LARGE SCALE GENOMIC DNA]</scope>
    <source>
        <strain evidence="3">cv. Victoria</strain>
        <tissue evidence="2">Leaf</tissue>
    </source>
</reference>